<gene>
    <name evidence="1" type="ORF">IMSAGC001_03827</name>
</gene>
<comment type="caution">
    <text evidence="1">The sequence shown here is derived from an EMBL/GenBank/DDBJ whole genome shotgun (WGS) entry which is preliminary data.</text>
</comment>
<protein>
    <submittedName>
        <fullName evidence="1">Uncharacterized protein</fullName>
    </submittedName>
</protein>
<evidence type="ECO:0000313" key="2">
    <source>
        <dbReference type="Proteomes" id="UP000491181"/>
    </source>
</evidence>
<evidence type="ECO:0000313" key="1">
    <source>
        <dbReference type="EMBL" id="GFH88385.1"/>
    </source>
</evidence>
<dbReference type="AlphaFoldDB" id="A0A7J0A7M9"/>
<sequence length="142" mass="16287">MNVICTKCGGTKVSCEAMIDPNTKEFHNYTDESFQYGWCGKCGHGTVLTDTDEVKEEIDRIYQRYVEEKKEEPEYAVCVVVWKDDNNSELVNIRLSSDNNPDEEDDVFFYCDGFSGLKSLCEFGGEDFIVTEIHSFERACNK</sequence>
<name>A0A7J0A7M9_9BACE</name>
<dbReference type="EMBL" id="BLLS01000200">
    <property type="protein sequence ID" value="GFH88385.1"/>
    <property type="molecule type" value="Genomic_DNA"/>
</dbReference>
<organism evidence="1 2">
    <name type="scientific">Bacteroides acidifaciens</name>
    <dbReference type="NCBI Taxonomy" id="85831"/>
    <lineage>
        <taxon>Bacteria</taxon>
        <taxon>Pseudomonadati</taxon>
        <taxon>Bacteroidota</taxon>
        <taxon>Bacteroidia</taxon>
        <taxon>Bacteroidales</taxon>
        <taxon>Bacteroidaceae</taxon>
        <taxon>Bacteroides</taxon>
    </lineage>
</organism>
<dbReference type="Proteomes" id="UP000491181">
    <property type="component" value="Unassembled WGS sequence"/>
</dbReference>
<proteinExistence type="predicted"/>
<dbReference type="RefSeq" id="WP_228767248.1">
    <property type="nucleotide sequence ID" value="NZ_BLLS01000200.1"/>
</dbReference>
<reference evidence="1 2" key="1">
    <citation type="journal article" date="2020" name="Microbiome">
        <title>Single-cell genomics of uncultured bacteria reveals dietary fiber responders in the mouse gut microbiota.</title>
        <authorList>
            <person name="Chijiiwa R."/>
            <person name="Hosokawa M."/>
            <person name="Kogawa M."/>
            <person name="Nishikawa Y."/>
            <person name="Ide K."/>
            <person name="Sakanashi C."/>
            <person name="Takahashi K."/>
            <person name="Takeyama H."/>
        </authorList>
    </citation>
    <scope>NUCLEOTIDE SEQUENCE [LARGE SCALE GENOMIC DNA]</scope>
    <source>
        <strain evidence="1">IMSAGC_001</strain>
    </source>
</reference>
<accession>A0A7J0A7M9</accession>